<keyword evidence="6 11" id="KW-0798">TonB box</keyword>
<keyword evidence="9 10" id="KW-0998">Cell outer membrane</keyword>
<dbReference type="RefSeq" id="WP_378292862.1">
    <property type="nucleotide sequence ID" value="NZ_JBHULE010000019.1"/>
</dbReference>
<dbReference type="Gene3D" id="2.40.170.20">
    <property type="entry name" value="TonB-dependent receptor, beta-barrel domain"/>
    <property type="match status" value="1"/>
</dbReference>
<dbReference type="PROSITE" id="PS01156">
    <property type="entry name" value="TONB_DEPENDENT_REC_2"/>
    <property type="match status" value="1"/>
</dbReference>
<evidence type="ECO:0000256" key="9">
    <source>
        <dbReference type="ARBA" id="ARBA00023237"/>
    </source>
</evidence>
<dbReference type="SUPFAM" id="SSF49464">
    <property type="entry name" value="Carboxypeptidase regulatory domain-like"/>
    <property type="match status" value="1"/>
</dbReference>
<protein>
    <submittedName>
        <fullName evidence="15">TonB-dependent receptor</fullName>
    </submittedName>
</protein>
<evidence type="ECO:0000256" key="6">
    <source>
        <dbReference type="ARBA" id="ARBA00023077"/>
    </source>
</evidence>
<keyword evidence="8 15" id="KW-0675">Receptor</keyword>
<dbReference type="Gene3D" id="2.170.130.10">
    <property type="entry name" value="TonB-dependent receptor, plug domain"/>
    <property type="match status" value="1"/>
</dbReference>
<feature type="chain" id="PRO_5046047840" evidence="12">
    <location>
        <begin position="20"/>
        <end position="799"/>
    </location>
</feature>
<feature type="domain" description="TonB-dependent receptor-like beta-barrel" evidence="13">
    <location>
        <begin position="309"/>
        <end position="768"/>
    </location>
</feature>
<proteinExistence type="inferred from homology"/>
<evidence type="ECO:0000256" key="4">
    <source>
        <dbReference type="ARBA" id="ARBA00022692"/>
    </source>
</evidence>
<evidence type="ECO:0000256" key="11">
    <source>
        <dbReference type="RuleBase" id="RU003357"/>
    </source>
</evidence>
<feature type="signal peptide" evidence="12">
    <location>
        <begin position="1"/>
        <end position="19"/>
    </location>
</feature>
<dbReference type="InterPro" id="IPR010917">
    <property type="entry name" value="TonB_rcpt_CS"/>
</dbReference>
<dbReference type="Pfam" id="PF00593">
    <property type="entry name" value="TonB_dep_Rec_b-barrel"/>
    <property type="match status" value="1"/>
</dbReference>
<keyword evidence="7 10" id="KW-0472">Membrane</keyword>
<dbReference type="PROSITE" id="PS52016">
    <property type="entry name" value="TONB_DEPENDENT_REC_3"/>
    <property type="match status" value="1"/>
</dbReference>
<accession>A0ABW5LFS3</accession>
<evidence type="ECO:0000259" key="13">
    <source>
        <dbReference type="Pfam" id="PF00593"/>
    </source>
</evidence>
<keyword evidence="3 10" id="KW-1134">Transmembrane beta strand</keyword>
<evidence type="ECO:0000256" key="8">
    <source>
        <dbReference type="ARBA" id="ARBA00023170"/>
    </source>
</evidence>
<comment type="similarity">
    <text evidence="10 11">Belongs to the TonB-dependent receptor family.</text>
</comment>
<dbReference type="InterPro" id="IPR037066">
    <property type="entry name" value="Plug_dom_sf"/>
</dbReference>
<evidence type="ECO:0000256" key="7">
    <source>
        <dbReference type="ARBA" id="ARBA00023136"/>
    </source>
</evidence>
<comment type="subcellular location">
    <subcellularLocation>
        <location evidence="1 10">Cell outer membrane</location>
        <topology evidence="1 10">Multi-pass membrane protein</topology>
    </subcellularLocation>
</comment>
<keyword evidence="16" id="KW-1185">Reference proteome</keyword>
<dbReference type="InterPro" id="IPR012910">
    <property type="entry name" value="Plug_dom"/>
</dbReference>
<sequence>MKRNTLMFVFLLGVNFLFAQECDKTLSGRVIDFHDGVPLEGATITYNSTTIKTDSNGKYSIAGLCATSYAFTISHEDCNSQVVTIDVEEVSNKDFYLEHHFTSLEEVDVASSSQKKTTNSQTEDRLNRKQLDQYSSLSIGDALQEISGVNSLTSGNTIVKPVIQGLHSSRIIMINNGVRQEDQEWGEEHSPNLDINAFNELKVIKGAGALQYGGNAIGGVIIAENRLTTLRDTIFGKAQLALSSNGRGGGLNSAVNLGFKEGWGAKFQGTLKHFGDSEAPDYILSNTGHREQSFSTGFGYTDFAHGFEGYYSFYNATQGILRSSHIGNVGDLVRAINNNQPLVINDFTYDINAPKQETQHHLAMLKAYKRFQNLGRLNVQYSFQYNNRKEFDIRRGDDRDKASLDLELLTHGLDGNFLFDSNDNFKKNIGFQYSYQVNTPNPETGIRRLIPDYKKTTAGIYAITEFKITENFTADAGARYDFVNINAKKFYRKEFWDERGYNNEFSDLIIEDEGDQWLTNPDFDYSSISASAGINYSYGNQNALLFNVSYANRAPNPVELFSDGLHHSAAIIELGDLRFDQEKALKFSLSSTHQDLFGIGNLTISPYLSSIQDFILLEPTGLEFTIRGSFPVWEYMQTNAILYGVDIDYGVAITDHLRFNTAFSYIYGQDTEADEALINMPAPNFRSELIYEKEKWNLKLRNNTVLEQTRFPDNNFDTNFIENEVEQTVLVDVSTPPPGYSVFDISGAYMFSIWNPKDVTVGMSITNVFDTNYRDYLNRQRYYADNVGRNFTLNINFKF</sequence>
<evidence type="ECO:0000256" key="10">
    <source>
        <dbReference type="PROSITE-ProRule" id="PRU01360"/>
    </source>
</evidence>
<dbReference type="PANTHER" id="PTHR30069">
    <property type="entry name" value="TONB-DEPENDENT OUTER MEMBRANE RECEPTOR"/>
    <property type="match status" value="1"/>
</dbReference>
<dbReference type="PANTHER" id="PTHR30069:SF29">
    <property type="entry name" value="HEMOGLOBIN AND HEMOGLOBIN-HAPTOGLOBIN-BINDING PROTEIN 1-RELATED"/>
    <property type="match status" value="1"/>
</dbReference>
<dbReference type="InterPro" id="IPR036942">
    <property type="entry name" value="Beta-barrel_TonB_sf"/>
</dbReference>
<evidence type="ECO:0000256" key="1">
    <source>
        <dbReference type="ARBA" id="ARBA00004571"/>
    </source>
</evidence>
<organism evidence="15 16">
    <name type="scientific">Aquimarina rubra</name>
    <dbReference type="NCBI Taxonomy" id="1920033"/>
    <lineage>
        <taxon>Bacteria</taxon>
        <taxon>Pseudomonadati</taxon>
        <taxon>Bacteroidota</taxon>
        <taxon>Flavobacteriia</taxon>
        <taxon>Flavobacteriales</taxon>
        <taxon>Flavobacteriaceae</taxon>
        <taxon>Aquimarina</taxon>
    </lineage>
</organism>
<evidence type="ECO:0000256" key="12">
    <source>
        <dbReference type="SAM" id="SignalP"/>
    </source>
</evidence>
<evidence type="ECO:0000256" key="2">
    <source>
        <dbReference type="ARBA" id="ARBA00022448"/>
    </source>
</evidence>
<keyword evidence="5 12" id="KW-0732">Signal</keyword>
<dbReference type="Proteomes" id="UP001597319">
    <property type="component" value="Unassembled WGS sequence"/>
</dbReference>
<dbReference type="Gene3D" id="2.60.40.1120">
    <property type="entry name" value="Carboxypeptidase-like, regulatory domain"/>
    <property type="match status" value="1"/>
</dbReference>
<comment type="caution">
    <text evidence="15">The sequence shown here is derived from an EMBL/GenBank/DDBJ whole genome shotgun (WGS) entry which is preliminary data.</text>
</comment>
<keyword evidence="2 10" id="KW-0813">Transport</keyword>
<evidence type="ECO:0000313" key="15">
    <source>
        <dbReference type="EMBL" id="MFD2563440.1"/>
    </source>
</evidence>
<feature type="domain" description="TonB-dependent receptor plug" evidence="14">
    <location>
        <begin position="119"/>
        <end position="220"/>
    </location>
</feature>
<evidence type="ECO:0000256" key="3">
    <source>
        <dbReference type="ARBA" id="ARBA00022452"/>
    </source>
</evidence>
<dbReference type="InterPro" id="IPR000531">
    <property type="entry name" value="Beta-barrel_TonB"/>
</dbReference>
<reference evidence="16" key="1">
    <citation type="journal article" date="2019" name="Int. J. Syst. Evol. Microbiol.">
        <title>The Global Catalogue of Microorganisms (GCM) 10K type strain sequencing project: providing services to taxonomists for standard genome sequencing and annotation.</title>
        <authorList>
            <consortium name="The Broad Institute Genomics Platform"/>
            <consortium name="The Broad Institute Genome Sequencing Center for Infectious Disease"/>
            <person name="Wu L."/>
            <person name="Ma J."/>
        </authorList>
    </citation>
    <scope>NUCLEOTIDE SEQUENCE [LARGE SCALE GENOMIC DNA]</scope>
    <source>
        <strain evidence="16">KCTC 52274</strain>
    </source>
</reference>
<keyword evidence="4 10" id="KW-0812">Transmembrane</keyword>
<dbReference type="InterPro" id="IPR008969">
    <property type="entry name" value="CarboxyPept-like_regulatory"/>
</dbReference>
<dbReference type="Pfam" id="PF07715">
    <property type="entry name" value="Plug"/>
    <property type="match status" value="1"/>
</dbReference>
<dbReference type="InterPro" id="IPR039426">
    <property type="entry name" value="TonB-dep_rcpt-like"/>
</dbReference>
<gene>
    <name evidence="15" type="ORF">ACFSR1_12245</name>
</gene>
<evidence type="ECO:0000313" key="16">
    <source>
        <dbReference type="Proteomes" id="UP001597319"/>
    </source>
</evidence>
<name>A0ABW5LFS3_9FLAO</name>
<dbReference type="SUPFAM" id="SSF56935">
    <property type="entry name" value="Porins"/>
    <property type="match status" value="1"/>
</dbReference>
<dbReference type="Pfam" id="PF13620">
    <property type="entry name" value="CarboxypepD_reg"/>
    <property type="match status" value="1"/>
</dbReference>
<dbReference type="EMBL" id="JBHULE010000019">
    <property type="protein sequence ID" value="MFD2563440.1"/>
    <property type="molecule type" value="Genomic_DNA"/>
</dbReference>
<evidence type="ECO:0000259" key="14">
    <source>
        <dbReference type="Pfam" id="PF07715"/>
    </source>
</evidence>
<evidence type="ECO:0000256" key="5">
    <source>
        <dbReference type="ARBA" id="ARBA00022729"/>
    </source>
</evidence>